<keyword evidence="2" id="KW-1185">Reference proteome</keyword>
<gene>
    <name evidence="1" type="ORF">HGO26_19590</name>
</gene>
<dbReference type="Proteomes" id="UP000527352">
    <property type="component" value="Unassembled WGS sequence"/>
</dbReference>
<reference evidence="1 2" key="1">
    <citation type="submission" date="2020-04" db="EMBL/GenBank/DDBJ databases">
        <title>The first description of lens atrophy caused by putative novel Shewanella sp. that is a new emerging pathogen for cultured rainbow trout?</title>
        <authorList>
            <person name="Saticioglu I.B."/>
            <person name="Duman M."/>
            <person name="Altun S."/>
        </authorList>
    </citation>
    <scope>NUCLEOTIDE SEQUENCE [LARGE SCALE GENOMIC DNA]</scope>
    <source>
        <strain evidence="1 2">S-1</strain>
    </source>
</reference>
<evidence type="ECO:0000313" key="1">
    <source>
        <dbReference type="EMBL" id="NLQ25069.1"/>
    </source>
</evidence>
<accession>A0ABX1KU70</accession>
<proteinExistence type="predicted"/>
<comment type="caution">
    <text evidence="1">The sequence shown here is derived from an EMBL/GenBank/DDBJ whole genome shotgun (WGS) entry which is preliminary data.</text>
</comment>
<evidence type="ECO:0000313" key="2">
    <source>
        <dbReference type="Proteomes" id="UP000527352"/>
    </source>
</evidence>
<sequence length="52" mass="5889">MTHRCLPDTELLLAIELDLIGGDGALEPLERRVDYLMQIKESLINPFDGYIS</sequence>
<dbReference type="EMBL" id="JABAEB010000015">
    <property type="protein sequence ID" value="NLQ25069.1"/>
    <property type="molecule type" value="Genomic_DNA"/>
</dbReference>
<organism evidence="1 2">
    <name type="scientific">Shewanella oncorhynchi</name>
    <dbReference type="NCBI Taxonomy" id="2726434"/>
    <lineage>
        <taxon>Bacteria</taxon>
        <taxon>Pseudomonadati</taxon>
        <taxon>Pseudomonadota</taxon>
        <taxon>Gammaproteobacteria</taxon>
        <taxon>Alteromonadales</taxon>
        <taxon>Shewanellaceae</taxon>
        <taxon>Shewanella</taxon>
    </lineage>
</organism>
<protein>
    <submittedName>
        <fullName evidence="1">Uncharacterized protein</fullName>
    </submittedName>
</protein>
<name>A0ABX1KU70_9GAMM</name>
<dbReference type="RefSeq" id="WP_168827340.1">
    <property type="nucleotide sequence ID" value="NZ_JABAEB010000015.1"/>
</dbReference>